<organism evidence="1">
    <name type="scientific">metagenome</name>
    <dbReference type="NCBI Taxonomy" id="256318"/>
    <lineage>
        <taxon>unclassified sequences</taxon>
        <taxon>metagenomes</taxon>
    </lineage>
</organism>
<dbReference type="AlphaFoldDB" id="A0A380TIB5"/>
<protein>
    <recommendedName>
        <fullName evidence="2">Transposase</fullName>
    </recommendedName>
</protein>
<sequence length="77" mass="8925">MGWLFSNRRYAGSPACPAWPPSPVEAERNERGCTTTSTRYYLCSTPLTLRRFARAVRGHWAIESSLYWVGRMRMTRP</sequence>
<accession>A0A380TIB5</accession>
<evidence type="ECO:0000313" key="1">
    <source>
        <dbReference type="EMBL" id="SUS08046.1"/>
    </source>
</evidence>
<reference evidence="1" key="1">
    <citation type="submission" date="2018-07" db="EMBL/GenBank/DDBJ databases">
        <authorList>
            <person name="Quirk P.G."/>
            <person name="Krulwich T.A."/>
        </authorList>
    </citation>
    <scope>NUCLEOTIDE SEQUENCE</scope>
</reference>
<dbReference type="EMBL" id="UIDG01000519">
    <property type="protein sequence ID" value="SUS08046.1"/>
    <property type="molecule type" value="Genomic_DNA"/>
</dbReference>
<proteinExistence type="predicted"/>
<evidence type="ECO:0008006" key="2">
    <source>
        <dbReference type="Google" id="ProtNLM"/>
    </source>
</evidence>
<gene>
    <name evidence="1" type="ORF">DF3PB_5660003</name>
</gene>
<name>A0A380TIB5_9ZZZZ</name>